<evidence type="ECO:0000256" key="2">
    <source>
        <dbReference type="SAM" id="MobiDB-lite"/>
    </source>
</evidence>
<reference evidence="4 5" key="1">
    <citation type="submission" date="2019-08" db="EMBL/GenBank/DDBJ databases">
        <title>A chromosome-level genome assembly, high-density linkage maps, and genome scans reveal the genomic architecture of hybrid incompatibilities underlying speciation via character displacement in darters (Percidae: Etheostominae).</title>
        <authorList>
            <person name="Moran R.L."/>
            <person name="Catchen J.M."/>
            <person name="Fuller R.C."/>
        </authorList>
    </citation>
    <scope>NUCLEOTIDE SEQUENCE [LARGE SCALE GENOMIC DNA]</scope>
    <source>
        <strain evidence="4">EspeVRDwgs_2016</strain>
        <tissue evidence="4">Muscle</tissue>
    </source>
</reference>
<dbReference type="AlphaFoldDB" id="A0A5J5CRM7"/>
<dbReference type="SUPFAM" id="SSF53098">
    <property type="entry name" value="Ribonuclease H-like"/>
    <property type="match status" value="1"/>
</dbReference>
<dbReference type="GO" id="GO:0005634">
    <property type="term" value="C:nucleus"/>
    <property type="evidence" value="ECO:0007669"/>
    <property type="project" value="TreeGrafter"/>
</dbReference>
<dbReference type="InterPro" id="IPR012337">
    <property type="entry name" value="RNaseH-like_sf"/>
</dbReference>
<dbReference type="GO" id="GO:0003887">
    <property type="term" value="F:DNA-directed DNA polymerase activity"/>
    <property type="evidence" value="ECO:0007669"/>
    <property type="project" value="UniProtKB-EC"/>
</dbReference>
<accession>A0A5J5CRM7</accession>
<dbReference type="InterPro" id="IPR056435">
    <property type="entry name" value="DPOD/Z_N"/>
</dbReference>
<dbReference type="FunFam" id="3.30.342.10:FF:000002">
    <property type="entry name" value="DNA polymerase zeta catalytic subunit isoform X1"/>
    <property type="match status" value="1"/>
</dbReference>
<dbReference type="PANTHER" id="PTHR45812">
    <property type="entry name" value="DNA POLYMERASE ZETA CATALYTIC SUBUNIT"/>
    <property type="match status" value="1"/>
</dbReference>
<evidence type="ECO:0000313" key="4">
    <source>
        <dbReference type="EMBL" id="KAA8583235.1"/>
    </source>
</evidence>
<evidence type="ECO:0000259" key="3">
    <source>
        <dbReference type="Pfam" id="PF24055"/>
    </source>
</evidence>
<dbReference type="InterPro" id="IPR030559">
    <property type="entry name" value="PolZ_Rev3"/>
</dbReference>
<feature type="domain" description="DNA polymerase delta/zeta catalytic subunit N-terminal" evidence="3">
    <location>
        <begin position="281"/>
        <end position="359"/>
    </location>
</feature>
<feature type="region of interest" description="Disordered" evidence="2">
    <location>
        <begin position="475"/>
        <end position="496"/>
    </location>
</feature>
<dbReference type="EMBL" id="VOFY01000018">
    <property type="protein sequence ID" value="KAA8583235.1"/>
    <property type="molecule type" value="Genomic_DNA"/>
</dbReference>
<comment type="catalytic activity">
    <reaction evidence="1">
        <text>DNA(n) + a 2'-deoxyribonucleoside 5'-triphosphate = DNA(n+1) + diphosphate</text>
        <dbReference type="Rhea" id="RHEA:22508"/>
        <dbReference type="Rhea" id="RHEA-COMP:17339"/>
        <dbReference type="Rhea" id="RHEA-COMP:17340"/>
        <dbReference type="ChEBI" id="CHEBI:33019"/>
        <dbReference type="ChEBI" id="CHEBI:61560"/>
        <dbReference type="ChEBI" id="CHEBI:173112"/>
        <dbReference type="EC" id="2.7.7.7"/>
    </reaction>
</comment>
<feature type="region of interest" description="Disordered" evidence="2">
    <location>
        <begin position="1"/>
        <end position="35"/>
    </location>
</feature>
<evidence type="ECO:0000313" key="5">
    <source>
        <dbReference type="Proteomes" id="UP000327493"/>
    </source>
</evidence>
<gene>
    <name evidence="4" type="ORF">FQN60_015781</name>
</gene>
<dbReference type="Gene3D" id="3.30.342.10">
    <property type="entry name" value="DNA Polymerase, chain B, domain 1"/>
    <property type="match status" value="1"/>
</dbReference>
<feature type="region of interest" description="Disordered" evidence="2">
    <location>
        <begin position="549"/>
        <end position="572"/>
    </location>
</feature>
<dbReference type="GO" id="GO:0016035">
    <property type="term" value="C:zeta DNA polymerase complex"/>
    <property type="evidence" value="ECO:0007669"/>
    <property type="project" value="InterPro"/>
</dbReference>
<dbReference type="Proteomes" id="UP000327493">
    <property type="component" value="Chromosome 18"/>
</dbReference>
<feature type="compositionally biased region" description="Polar residues" evidence="2">
    <location>
        <begin position="1"/>
        <end position="10"/>
    </location>
</feature>
<dbReference type="GO" id="GO:0000724">
    <property type="term" value="P:double-strand break repair via homologous recombination"/>
    <property type="evidence" value="ECO:0007669"/>
    <property type="project" value="TreeGrafter"/>
</dbReference>
<dbReference type="Pfam" id="PF24055">
    <property type="entry name" value="POL3_N"/>
    <property type="match status" value="1"/>
</dbReference>
<proteinExistence type="predicted"/>
<dbReference type="PANTHER" id="PTHR45812:SF1">
    <property type="entry name" value="DNA POLYMERASE ZETA CATALYTIC SUBUNIT"/>
    <property type="match status" value="1"/>
</dbReference>
<comment type="caution">
    <text evidence="4">The sequence shown here is derived from an EMBL/GenBank/DDBJ whole genome shotgun (WGS) entry which is preliminary data.</text>
</comment>
<sequence length="686" mass="76948">MSESATSTCPPFSPARQPYRNLNQKERQKVRPAQSQRWLADITLQPTSDDWLDGTVCLLGQEDVGGPLASRLPAMPVLQQAQFERRGHAGYKVVIKEKQGAGVVPNSKQTRLPRKKLPAGLMTDGQFCSHPEESRLWMPRELQHMLRPTPNTDVGLTPGLFREAHCLSAQHLILHHPSPPVLEAAVCIAVQRDAGNISSSFGKLRFGSSNLNNRAQRTAARKHRLHATSGECWEGRHVSGDVLTRLGKSQAPAYYRPPPVQLPAVADVSGESQKTCLHLHGVFPYIYVPYDGYGQQPERYLRQVAFSTDRALNVAMGNPASSVQHVFKVVLVSGMPFYGYHAKEKHFMKIYLYNPQMVKRVCELLQSGAVMNKSYQPHEGHIPYLLQLFIDYNLYGMNLLNLGAVKQCGHSRVSSCSLHRFPGLSRDGEQAREGCRALSPTKSYLLSLSDIFGFLSLFHFHYLYLVEDAAAVPDRQTPSSRPSVSPWKSPGTSKLDDSTLGGTFVRWEEDTIPCTCELEVDAVAVDVLNRLEIENQIGRNPGLQAIWEDEKQRRREKNQTSQVETPESQDRGFVTSTESEKIFMKRFKEILKENEFDVFPVPLSYMSCVFVRLLFSRASEGGRDSRGWRTWEGGMEKVKTQGSCVSEREDQEDLLADMTLHSDPLTPEGLPCTPANAVEVHRHSQP</sequence>
<protein>
    <recommendedName>
        <fullName evidence="3">DNA polymerase delta/zeta catalytic subunit N-terminal domain-containing protein</fullName>
    </recommendedName>
</protein>
<keyword evidence="5" id="KW-1185">Reference proteome</keyword>
<name>A0A5J5CRM7_9PERO</name>
<feature type="non-terminal residue" evidence="4">
    <location>
        <position position="686"/>
    </location>
</feature>
<dbReference type="GO" id="GO:0042276">
    <property type="term" value="P:error-prone translesion synthesis"/>
    <property type="evidence" value="ECO:0007669"/>
    <property type="project" value="TreeGrafter"/>
</dbReference>
<evidence type="ECO:0000256" key="1">
    <source>
        <dbReference type="ARBA" id="ARBA00049244"/>
    </source>
</evidence>
<organism evidence="4 5">
    <name type="scientific">Etheostoma spectabile</name>
    <name type="common">orangethroat darter</name>
    <dbReference type="NCBI Taxonomy" id="54343"/>
    <lineage>
        <taxon>Eukaryota</taxon>
        <taxon>Metazoa</taxon>
        <taxon>Chordata</taxon>
        <taxon>Craniata</taxon>
        <taxon>Vertebrata</taxon>
        <taxon>Euteleostomi</taxon>
        <taxon>Actinopterygii</taxon>
        <taxon>Neopterygii</taxon>
        <taxon>Teleostei</taxon>
        <taxon>Neoteleostei</taxon>
        <taxon>Acanthomorphata</taxon>
        <taxon>Eupercaria</taxon>
        <taxon>Perciformes</taxon>
        <taxon>Percoidei</taxon>
        <taxon>Percidae</taxon>
        <taxon>Etheostomatinae</taxon>
        <taxon>Etheostoma</taxon>
    </lineage>
</organism>